<feature type="chain" id="PRO_5041260901" evidence="2">
    <location>
        <begin position="17"/>
        <end position="158"/>
    </location>
</feature>
<feature type="region of interest" description="Disordered" evidence="1">
    <location>
        <begin position="35"/>
        <end position="75"/>
    </location>
</feature>
<evidence type="ECO:0000313" key="3">
    <source>
        <dbReference type="EMBL" id="KAK0600135.1"/>
    </source>
</evidence>
<protein>
    <submittedName>
        <fullName evidence="3">Uncharacterized protein</fullName>
    </submittedName>
</protein>
<sequence length="158" mass="16580">MGILVLSLLSLGTVMATVKTTVAMTVATTKHELRVSGRNSRERATLVDKKEVSGRDTASKIRGENHGDEGDNSGRVSILNSNIGSGGQDEVNQIGTGKILGMRSDFVFGGKIGLNINENVDVLSPMNVGLGLKERIGPRLAGPTTCTGLSGCHDSQYP</sequence>
<keyword evidence="4" id="KW-1185">Reference proteome</keyword>
<proteinExistence type="predicted"/>
<accession>A0AA39T4F9</accession>
<feature type="compositionally biased region" description="Basic and acidic residues" evidence="1">
    <location>
        <begin position="35"/>
        <end position="69"/>
    </location>
</feature>
<comment type="caution">
    <text evidence="3">The sequence shown here is derived from an EMBL/GenBank/DDBJ whole genome shotgun (WGS) entry which is preliminary data.</text>
</comment>
<gene>
    <name evidence="3" type="ORF">LWI29_011998</name>
</gene>
<reference evidence="3" key="1">
    <citation type="journal article" date="2022" name="Plant J.">
        <title>Strategies of tolerance reflected in two North American maple genomes.</title>
        <authorList>
            <person name="McEvoy S.L."/>
            <person name="Sezen U.U."/>
            <person name="Trouern-Trend A."/>
            <person name="McMahon S.M."/>
            <person name="Schaberg P.G."/>
            <person name="Yang J."/>
            <person name="Wegrzyn J.L."/>
            <person name="Swenson N.G."/>
        </authorList>
    </citation>
    <scope>NUCLEOTIDE SEQUENCE</scope>
    <source>
        <strain evidence="3">NS2018</strain>
    </source>
</reference>
<dbReference type="EMBL" id="JAUESC010000003">
    <property type="protein sequence ID" value="KAK0600135.1"/>
    <property type="molecule type" value="Genomic_DNA"/>
</dbReference>
<reference evidence="3" key="2">
    <citation type="submission" date="2023-06" db="EMBL/GenBank/DDBJ databases">
        <authorList>
            <person name="Swenson N.G."/>
            <person name="Wegrzyn J.L."/>
            <person name="Mcevoy S.L."/>
        </authorList>
    </citation>
    <scope>NUCLEOTIDE SEQUENCE</scope>
    <source>
        <strain evidence="3">NS2018</strain>
        <tissue evidence="3">Leaf</tissue>
    </source>
</reference>
<evidence type="ECO:0000256" key="2">
    <source>
        <dbReference type="SAM" id="SignalP"/>
    </source>
</evidence>
<name>A0AA39T4F9_ACESA</name>
<feature type="signal peptide" evidence="2">
    <location>
        <begin position="1"/>
        <end position="16"/>
    </location>
</feature>
<dbReference type="AlphaFoldDB" id="A0AA39T4F9"/>
<organism evidence="3 4">
    <name type="scientific">Acer saccharum</name>
    <name type="common">Sugar maple</name>
    <dbReference type="NCBI Taxonomy" id="4024"/>
    <lineage>
        <taxon>Eukaryota</taxon>
        <taxon>Viridiplantae</taxon>
        <taxon>Streptophyta</taxon>
        <taxon>Embryophyta</taxon>
        <taxon>Tracheophyta</taxon>
        <taxon>Spermatophyta</taxon>
        <taxon>Magnoliopsida</taxon>
        <taxon>eudicotyledons</taxon>
        <taxon>Gunneridae</taxon>
        <taxon>Pentapetalae</taxon>
        <taxon>rosids</taxon>
        <taxon>malvids</taxon>
        <taxon>Sapindales</taxon>
        <taxon>Sapindaceae</taxon>
        <taxon>Hippocastanoideae</taxon>
        <taxon>Acereae</taxon>
        <taxon>Acer</taxon>
    </lineage>
</organism>
<evidence type="ECO:0000256" key="1">
    <source>
        <dbReference type="SAM" id="MobiDB-lite"/>
    </source>
</evidence>
<keyword evidence="2" id="KW-0732">Signal</keyword>
<dbReference type="Proteomes" id="UP001168877">
    <property type="component" value="Unassembled WGS sequence"/>
</dbReference>
<evidence type="ECO:0000313" key="4">
    <source>
        <dbReference type="Proteomes" id="UP001168877"/>
    </source>
</evidence>